<dbReference type="Proteomes" id="UP000187651">
    <property type="component" value="Unassembled WGS sequence"/>
</dbReference>
<evidence type="ECO:0000256" key="5">
    <source>
        <dbReference type="ARBA" id="ARBA00022741"/>
    </source>
</evidence>
<keyword evidence="14" id="KW-1185">Reference proteome</keyword>
<dbReference type="Gene3D" id="1.20.1560.10">
    <property type="entry name" value="ABC transporter type 1, transmembrane domain"/>
    <property type="match status" value="2"/>
</dbReference>
<dbReference type="InterPro" id="IPR039421">
    <property type="entry name" value="Type_1_exporter"/>
</dbReference>
<feature type="transmembrane region" description="Helical" evidence="10">
    <location>
        <begin position="293"/>
        <end position="314"/>
    </location>
</feature>
<dbReference type="SUPFAM" id="SSF90123">
    <property type="entry name" value="ABC transporter transmembrane region"/>
    <property type="match status" value="2"/>
</dbReference>
<evidence type="ECO:0000256" key="1">
    <source>
        <dbReference type="ARBA" id="ARBA00004651"/>
    </source>
</evidence>
<dbReference type="SMART" id="SM00382">
    <property type="entry name" value="AAA"/>
    <property type="match status" value="2"/>
</dbReference>
<evidence type="ECO:0000256" key="2">
    <source>
        <dbReference type="ARBA" id="ARBA00022448"/>
    </source>
</evidence>
<feature type="domain" description="ABC transmembrane type-1" evidence="12">
    <location>
        <begin position="752"/>
        <end position="1049"/>
    </location>
</feature>
<feature type="transmembrane region" description="Helical" evidence="10">
    <location>
        <begin position="21"/>
        <end position="43"/>
    </location>
</feature>
<dbReference type="GO" id="GO:0005524">
    <property type="term" value="F:ATP binding"/>
    <property type="evidence" value="ECO:0007669"/>
    <property type="project" value="UniProtKB-KW"/>
</dbReference>
<dbReference type="PROSITE" id="PS50929">
    <property type="entry name" value="ABC_TM1F"/>
    <property type="match status" value="2"/>
</dbReference>
<name>A0A1G9SV77_9FIRM</name>
<dbReference type="EMBL" id="FNHZ01000001">
    <property type="protein sequence ID" value="SDM39254.1"/>
    <property type="molecule type" value="Genomic_DNA"/>
</dbReference>
<keyword evidence="4 10" id="KW-0812">Transmembrane</keyword>
<comment type="subcellular location">
    <subcellularLocation>
        <location evidence="1">Cell membrane</location>
        <topology evidence="1">Multi-pass membrane protein</topology>
    </subcellularLocation>
</comment>
<organism evidence="13 14">
    <name type="scientific">Lachnospira pectinoschiza</name>
    <dbReference type="NCBI Taxonomy" id="28052"/>
    <lineage>
        <taxon>Bacteria</taxon>
        <taxon>Bacillati</taxon>
        <taxon>Bacillota</taxon>
        <taxon>Clostridia</taxon>
        <taxon>Lachnospirales</taxon>
        <taxon>Lachnospiraceae</taxon>
        <taxon>Lachnospira</taxon>
    </lineage>
</organism>
<keyword evidence="3" id="KW-1003">Cell membrane</keyword>
<dbReference type="PANTHER" id="PTHR43394:SF1">
    <property type="entry name" value="ATP-BINDING CASSETTE SUB-FAMILY B MEMBER 10, MITOCHONDRIAL"/>
    <property type="match status" value="1"/>
</dbReference>
<feature type="transmembrane region" description="Helical" evidence="10">
    <location>
        <begin position="158"/>
        <end position="175"/>
    </location>
</feature>
<dbReference type="GO" id="GO:0005886">
    <property type="term" value="C:plasma membrane"/>
    <property type="evidence" value="ECO:0007669"/>
    <property type="project" value="UniProtKB-SubCell"/>
</dbReference>
<dbReference type="Gene3D" id="3.40.50.300">
    <property type="entry name" value="P-loop containing nucleotide triphosphate hydrolases"/>
    <property type="match status" value="2"/>
</dbReference>
<feature type="domain" description="ABC transmembrane type-1" evidence="12">
    <location>
        <begin position="34"/>
        <end position="322"/>
    </location>
</feature>
<evidence type="ECO:0000256" key="9">
    <source>
        <dbReference type="SAM" id="Coils"/>
    </source>
</evidence>
<evidence type="ECO:0000256" key="4">
    <source>
        <dbReference type="ARBA" id="ARBA00022692"/>
    </source>
</evidence>
<feature type="transmembrane region" description="Helical" evidence="10">
    <location>
        <begin position="876"/>
        <end position="897"/>
    </location>
</feature>
<sequence length="1295" mass="143367">MIKTRLVKLLSNSKKYIYLNIIIQWVALVAQMLAIFTITSFIADIFESNVPSLLKNIAIDWVVIDVTGVTINWTMLALVLVTLALLIIIRMICDKLLARINYLASADVKKLLRDKIYEKLLQIGPSYKEKVSSAEVIQLSTEGVEQLEVYFAKYIPQLFYSLLAPLTLFLCLVNISFKASITLLICVPLIPISIVVVQKIAKRLLSKYWGIYTELGDSFLDNLNGLTTLKLYQTDDLKADEMDIEANRFRKITMKVLTMQLNSTSVMDIVAYGGAAVGMLVTIVEYFNGNIGLAGTLSIILLSSEFFIPLRLLGSYFHIAMNGMAAADKIFALLDMEVDKKGERELAKGKESTLAFMKGAKADSVTVTFENVSFAYDDTRKVLENINLDIPSASFISIVGESGSGKSTIASLLTGKHKNFSGSIKVNGLNISDIKSESLLSNITLVKNNSHIFKGTVRQNLYLGKASASDEELWDILEKLSLKEIFEAREGLDTEILERATNLSGGQAQRLAIARALLADTPMYIFDEATSNIDAESEEIIMKLITELSKTKTVVLISHRLKNVEKSDCIYVLEKGRIVETGKHSELILNLDEADSKAEEGYGTYASLYNAQAKLENFRKNETSTQKTYDAREGVCLYKLKAEPTAEELELERQREEERKAFEAELEAKKEAERSKRALLKVKNNLYETKGYTRSSYYVDGFRDSKNEMPTEHHHFAENVTFSKDKENKRRNGLVISFKLLGLIKPLLGIIAAAVLLGTIGYLCAISLTIIATGIVSEFWGSHYVANGMAGSVVCGLSANQRQIALVLLVVVAVARGFLHYAEQYCNHFIAFKLLAIIRHKVFENLRRLAPAKLDRKDRGNLISILTSDIEQLEVFYAHTISPIFIALLVSIVMLVFLAHFSPVIAVIAGLAYFTIGVIIPFINSKLTAKAGLEFRNGLGELNSYCLDSLRGIDETIQYSGGLVRRLNMAKKSNKLSKSQLILARFAGDSRMWSDFVILVCSYLVFVVALFLAENNALTFTESLMCTVAVMGSFGPVLALSSLSNNLNQTFASGDRVLNILEEEPEVQEITDAKDLDFNKENTNSGISILVKDISFAYNEKEILRDYNAFFEAGKITGIHGESGCGKSSLLKAIMRIHEISAGGIYFNKQELKDINTSSLRSHIAFVSQETELFNDTIAANIKVAKANATMEEVIEAAKKASIHDFIMSLEKGYDTVIGELGEGLSTGEKQRLGVARAFLSDAPIILMDEPTSSLDSLNEGIILKALSETCNDKTVVIVSHRASTMNVADNVIVM</sequence>
<feature type="coiled-coil region" evidence="9">
    <location>
        <begin position="646"/>
        <end position="675"/>
    </location>
</feature>
<feature type="domain" description="ABC transporter" evidence="11">
    <location>
        <begin position="1089"/>
        <end position="1295"/>
    </location>
</feature>
<evidence type="ECO:0000313" key="13">
    <source>
        <dbReference type="EMBL" id="SDM39254.1"/>
    </source>
</evidence>
<evidence type="ECO:0000256" key="8">
    <source>
        <dbReference type="ARBA" id="ARBA00023136"/>
    </source>
</evidence>
<keyword evidence="5" id="KW-0547">Nucleotide-binding</keyword>
<keyword evidence="7 10" id="KW-1133">Transmembrane helix</keyword>
<dbReference type="Pfam" id="PF00664">
    <property type="entry name" value="ABC_membrane"/>
    <property type="match status" value="2"/>
</dbReference>
<dbReference type="InterPro" id="IPR027417">
    <property type="entry name" value="P-loop_NTPase"/>
</dbReference>
<dbReference type="GO" id="GO:0015421">
    <property type="term" value="F:ABC-type oligopeptide transporter activity"/>
    <property type="evidence" value="ECO:0007669"/>
    <property type="project" value="TreeGrafter"/>
</dbReference>
<evidence type="ECO:0000259" key="11">
    <source>
        <dbReference type="PROSITE" id="PS50893"/>
    </source>
</evidence>
<dbReference type="FunFam" id="3.40.50.300:FF:000604">
    <property type="entry name" value="ABC transporter B family member 28"/>
    <property type="match status" value="1"/>
</dbReference>
<feature type="transmembrane region" description="Helical" evidence="10">
    <location>
        <begin position="71"/>
        <end position="93"/>
    </location>
</feature>
<feature type="domain" description="ABC transporter" evidence="11">
    <location>
        <begin position="367"/>
        <end position="600"/>
    </location>
</feature>
<feature type="transmembrane region" description="Helical" evidence="10">
    <location>
        <begin position="904"/>
        <end position="923"/>
    </location>
</feature>
<feature type="transmembrane region" description="Helical" evidence="10">
    <location>
        <begin position="992"/>
        <end position="1012"/>
    </location>
</feature>
<dbReference type="PROSITE" id="PS50893">
    <property type="entry name" value="ABC_TRANSPORTER_2"/>
    <property type="match status" value="2"/>
</dbReference>
<keyword evidence="2" id="KW-0813">Transport</keyword>
<keyword evidence="9" id="KW-0175">Coiled coil</keyword>
<keyword evidence="8 10" id="KW-0472">Membrane</keyword>
<evidence type="ECO:0000256" key="10">
    <source>
        <dbReference type="SAM" id="Phobius"/>
    </source>
</evidence>
<feature type="transmembrane region" description="Helical" evidence="10">
    <location>
        <begin position="747"/>
        <end position="773"/>
    </location>
</feature>
<feature type="transmembrane region" description="Helical" evidence="10">
    <location>
        <begin position="269"/>
        <end position="287"/>
    </location>
</feature>
<dbReference type="GO" id="GO:0016887">
    <property type="term" value="F:ATP hydrolysis activity"/>
    <property type="evidence" value="ECO:0007669"/>
    <property type="project" value="InterPro"/>
</dbReference>
<keyword evidence="6 13" id="KW-0067">ATP-binding</keyword>
<dbReference type="PROSITE" id="PS00211">
    <property type="entry name" value="ABC_TRANSPORTER_1"/>
    <property type="match status" value="1"/>
</dbReference>
<protein>
    <submittedName>
        <fullName evidence="13">ATP-binding cassette, subfamily B</fullName>
    </submittedName>
</protein>
<dbReference type="InterPro" id="IPR003439">
    <property type="entry name" value="ABC_transporter-like_ATP-bd"/>
</dbReference>
<reference evidence="14" key="1">
    <citation type="submission" date="2016-10" db="EMBL/GenBank/DDBJ databases">
        <authorList>
            <person name="Varghese N."/>
            <person name="Submissions S."/>
        </authorList>
    </citation>
    <scope>NUCLEOTIDE SEQUENCE [LARGE SCALE GENOMIC DNA]</scope>
    <source>
        <strain evidence="14">M83</strain>
    </source>
</reference>
<evidence type="ECO:0000256" key="3">
    <source>
        <dbReference type="ARBA" id="ARBA00022475"/>
    </source>
</evidence>
<evidence type="ECO:0000313" key="14">
    <source>
        <dbReference type="Proteomes" id="UP000187651"/>
    </source>
</evidence>
<feature type="transmembrane region" description="Helical" evidence="10">
    <location>
        <begin position="181"/>
        <end position="201"/>
    </location>
</feature>
<dbReference type="CDD" id="cd18781">
    <property type="entry name" value="ABC_6TM_AarD_CydDC_like"/>
    <property type="match status" value="1"/>
</dbReference>
<evidence type="ECO:0000259" key="12">
    <source>
        <dbReference type="PROSITE" id="PS50929"/>
    </source>
</evidence>
<evidence type="ECO:0000256" key="7">
    <source>
        <dbReference type="ARBA" id="ARBA00022989"/>
    </source>
</evidence>
<dbReference type="RefSeq" id="WP_074520430.1">
    <property type="nucleotide sequence ID" value="NZ_FNHZ01000001.1"/>
</dbReference>
<dbReference type="FunFam" id="3.40.50.300:FF:000854">
    <property type="entry name" value="Multidrug ABC transporter ATP-binding protein"/>
    <property type="match status" value="1"/>
</dbReference>
<evidence type="ECO:0000256" key="6">
    <source>
        <dbReference type="ARBA" id="ARBA00022840"/>
    </source>
</evidence>
<dbReference type="InterPro" id="IPR011527">
    <property type="entry name" value="ABC1_TM_dom"/>
</dbReference>
<dbReference type="InterPro" id="IPR017871">
    <property type="entry name" value="ABC_transporter-like_CS"/>
</dbReference>
<accession>A0A1G9SV77</accession>
<proteinExistence type="predicted"/>
<dbReference type="GO" id="GO:0005737">
    <property type="term" value="C:cytoplasm"/>
    <property type="evidence" value="ECO:0007669"/>
    <property type="project" value="UniProtKB-ARBA"/>
</dbReference>
<dbReference type="InterPro" id="IPR036640">
    <property type="entry name" value="ABC1_TM_sf"/>
</dbReference>
<dbReference type="InterPro" id="IPR003593">
    <property type="entry name" value="AAA+_ATPase"/>
</dbReference>
<dbReference type="SUPFAM" id="SSF52540">
    <property type="entry name" value="P-loop containing nucleoside triphosphate hydrolases"/>
    <property type="match status" value="2"/>
</dbReference>
<dbReference type="PANTHER" id="PTHR43394">
    <property type="entry name" value="ATP-DEPENDENT PERMEASE MDL1, MITOCHONDRIAL"/>
    <property type="match status" value="1"/>
</dbReference>
<dbReference type="Pfam" id="PF00005">
    <property type="entry name" value="ABC_tran"/>
    <property type="match status" value="2"/>
</dbReference>
<gene>
    <name evidence="13" type="ORF">SAMN05216544_0102</name>
</gene>